<reference evidence="1 2" key="1">
    <citation type="submission" date="2016-10" db="EMBL/GenBank/DDBJ databases">
        <authorList>
            <person name="de Groot N.N."/>
        </authorList>
    </citation>
    <scope>NUCLEOTIDE SEQUENCE [LARGE SCALE GENOMIC DNA]</scope>
    <source>
        <strain evidence="1 2">LMG 24775</strain>
    </source>
</reference>
<gene>
    <name evidence="1" type="ORF">SAMN05421547_102338</name>
</gene>
<organism evidence="1 2">
    <name type="scientific">Delftia lacustris</name>
    <dbReference type="NCBI Taxonomy" id="558537"/>
    <lineage>
        <taxon>Bacteria</taxon>
        <taxon>Pseudomonadati</taxon>
        <taxon>Pseudomonadota</taxon>
        <taxon>Betaproteobacteria</taxon>
        <taxon>Burkholderiales</taxon>
        <taxon>Comamonadaceae</taxon>
        <taxon>Delftia</taxon>
    </lineage>
</organism>
<name>A0A1H3GUW4_9BURK</name>
<sequence length="84" mass="9417">MAPVYALMCNATEQPAGQYIQHMAEMVPPLVQATVSTVEINKQAMQQTQNLLHAPMYLQNAILQARQCLGQSRQMTVVADREWS</sequence>
<proteinExistence type="predicted"/>
<dbReference type="EMBL" id="FNPE01000002">
    <property type="protein sequence ID" value="SDY06129.1"/>
    <property type="molecule type" value="Genomic_DNA"/>
</dbReference>
<accession>A0A1H3GUW4</accession>
<evidence type="ECO:0000313" key="2">
    <source>
        <dbReference type="Proteomes" id="UP000183417"/>
    </source>
</evidence>
<evidence type="ECO:0000313" key="1">
    <source>
        <dbReference type="EMBL" id="SDY06129.1"/>
    </source>
</evidence>
<dbReference type="AlphaFoldDB" id="A0A1H3GUW4"/>
<dbReference type="Proteomes" id="UP000183417">
    <property type="component" value="Unassembled WGS sequence"/>
</dbReference>
<protein>
    <submittedName>
        <fullName evidence="1">Uncharacterized protein</fullName>
    </submittedName>
</protein>